<feature type="region of interest" description="Disordered" evidence="1">
    <location>
        <begin position="107"/>
        <end position="130"/>
    </location>
</feature>
<dbReference type="OrthoDB" id="2288096at2759"/>
<accession>A0A8H7VCF6</accession>
<dbReference type="Proteomes" id="UP000646827">
    <property type="component" value="Unassembled WGS sequence"/>
</dbReference>
<sequence>MTQQTRSKKATNKFLHEQRKILEKKNFCKPRFNIVDFYKHFNFSKREHGEWEFKKVVGYCLRECKRKSKWKSWLENQRNNNFQILQGPKIDEYWRNTEAERQLHKRARENMEDEEQQHSQQQRQRVSMAPEAPLSTTAGADMLLEQQMAYDNNNKVSVTPYRPPLFGVSSRPNPFSVPDDIDAFLGNLPAPSLRLPEGYYFGQVSDVPVMTEGINIATRFHSFKQLAMEAASTNCRKKTSIKPDFGHSLWSSDHLVPFSRSCSRRSVIVSARHHCSACSRLSFIRLACEVKSLTFRAAGHIYMNVTLKKQLFLRWTNKITQQGRNKASRSRPGAVVSILTQPDFVDGIGYGEAKAAEPSRNCDSLGRDLLKYEAIYILSELAYIEFPNSLAQLSKLVSRTTLNTLLRINKIMTKLHANINGKQPGTIPVEFKRDTLNTPAHKNLIDPVKDRHRKCTFLM</sequence>
<organism evidence="2 3">
    <name type="scientific">Circinella minor</name>
    <dbReference type="NCBI Taxonomy" id="1195481"/>
    <lineage>
        <taxon>Eukaryota</taxon>
        <taxon>Fungi</taxon>
        <taxon>Fungi incertae sedis</taxon>
        <taxon>Mucoromycota</taxon>
        <taxon>Mucoromycotina</taxon>
        <taxon>Mucoromycetes</taxon>
        <taxon>Mucorales</taxon>
        <taxon>Lichtheimiaceae</taxon>
        <taxon>Circinella</taxon>
    </lineage>
</organism>
<evidence type="ECO:0000313" key="3">
    <source>
        <dbReference type="Proteomes" id="UP000646827"/>
    </source>
</evidence>
<protein>
    <submittedName>
        <fullName evidence="2">Uncharacterized protein</fullName>
    </submittedName>
</protein>
<comment type="caution">
    <text evidence="2">The sequence shown here is derived from an EMBL/GenBank/DDBJ whole genome shotgun (WGS) entry which is preliminary data.</text>
</comment>
<reference evidence="2 3" key="1">
    <citation type="submission" date="2020-12" db="EMBL/GenBank/DDBJ databases">
        <title>Metabolic potential, ecology and presence of endohyphal bacteria is reflected in genomic diversity of Mucoromycotina.</title>
        <authorList>
            <person name="Muszewska A."/>
            <person name="Okrasinska A."/>
            <person name="Steczkiewicz K."/>
            <person name="Drgas O."/>
            <person name="Orlowska M."/>
            <person name="Perlinska-Lenart U."/>
            <person name="Aleksandrzak-Piekarczyk T."/>
            <person name="Szatraj K."/>
            <person name="Zielenkiewicz U."/>
            <person name="Pilsyk S."/>
            <person name="Malc E."/>
            <person name="Mieczkowski P."/>
            <person name="Kruszewska J.S."/>
            <person name="Biernat P."/>
            <person name="Pawlowska J."/>
        </authorList>
    </citation>
    <scope>NUCLEOTIDE SEQUENCE [LARGE SCALE GENOMIC DNA]</scope>
    <source>
        <strain evidence="2 3">CBS 142.35</strain>
    </source>
</reference>
<dbReference type="EMBL" id="JAEPRB010000256">
    <property type="protein sequence ID" value="KAG2218031.1"/>
    <property type="molecule type" value="Genomic_DNA"/>
</dbReference>
<evidence type="ECO:0000313" key="2">
    <source>
        <dbReference type="EMBL" id="KAG2218031.1"/>
    </source>
</evidence>
<evidence type="ECO:0000256" key="1">
    <source>
        <dbReference type="SAM" id="MobiDB-lite"/>
    </source>
</evidence>
<dbReference type="AlphaFoldDB" id="A0A8H7VCF6"/>
<keyword evidence="3" id="KW-1185">Reference proteome</keyword>
<gene>
    <name evidence="2" type="ORF">INT45_014307</name>
</gene>
<name>A0A8H7VCF6_9FUNG</name>
<proteinExistence type="predicted"/>